<dbReference type="PROSITE" id="PS50045">
    <property type="entry name" value="SIGMA54_INTERACT_4"/>
    <property type="match status" value="1"/>
</dbReference>
<dbReference type="PROSITE" id="PS00676">
    <property type="entry name" value="SIGMA54_INTERACT_2"/>
    <property type="match status" value="1"/>
</dbReference>
<feature type="transmembrane region" description="Helical" evidence="6">
    <location>
        <begin position="69"/>
        <end position="91"/>
    </location>
</feature>
<dbReference type="InterPro" id="IPR035965">
    <property type="entry name" value="PAS-like_dom_sf"/>
</dbReference>
<dbReference type="InterPro" id="IPR000014">
    <property type="entry name" value="PAS"/>
</dbReference>
<proteinExistence type="predicted"/>
<feature type="domain" description="PAC" evidence="9">
    <location>
        <begin position="302"/>
        <end position="354"/>
    </location>
</feature>
<evidence type="ECO:0000256" key="6">
    <source>
        <dbReference type="SAM" id="Phobius"/>
    </source>
</evidence>
<gene>
    <name evidence="10" type="ORF">QTN47_18475</name>
</gene>
<reference evidence="10 11" key="1">
    <citation type="submission" date="2023-07" db="EMBL/GenBank/DDBJ databases">
        <authorList>
            <person name="Lian W.-H."/>
        </authorList>
    </citation>
    <scope>NUCLEOTIDE SEQUENCE [LARGE SCALE GENOMIC DNA]</scope>
    <source>
        <strain evidence="10 11">SYSU DXS3180</strain>
    </source>
</reference>
<dbReference type="InterPro" id="IPR002078">
    <property type="entry name" value="Sigma_54_int"/>
</dbReference>
<feature type="transmembrane region" description="Helical" evidence="6">
    <location>
        <begin position="98"/>
        <end position="114"/>
    </location>
</feature>
<feature type="transmembrane region" description="Helical" evidence="6">
    <location>
        <begin position="6"/>
        <end position="25"/>
    </location>
</feature>
<organism evidence="10 11">
    <name type="scientific">Danxiaibacter flavus</name>
    <dbReference type="NCBI Taxonomy" id="3049108"/>
    <lineage>
        <taxon>Bacteria</taxon>
        <taxon>Pseudomonadati</taxon>
        <taxon>Bacteroidota</taxon>
        <taxon>Chitinophagia</taxon>
        <taxon>Chitinophagales</taxon>
        <taxon>Chitinophagaceae</taxon>
        <taxon>Danxiaibacter</taxon>
    </lineage>
</organism>
<dbReference type="PROSITE" id="PS50113">
    <property type="entry name" value="PAC"/>
    <property type="match status" value="1"/>
</dbReference>
<dbReference type="PROSITE" id="PS00688">
    <property type="entry name" value="SIGMA54_INTERACT_3"/>
    <property type="match status" value="1"/>
</dbReference>
<dbReference type="InterPro" id="IPR000700">
    <property type="entry name" value="PAS-assoc_C"/>
</dbReference>
<dbReference type="Pfam" id="PF00158">
    <property type="entry name" value="Sigma54_activat"/>
    <property type="match status" value="1"/>
</dbReference>
<dbReference type="Gene3D" id="3.40.50.300">
    <property type="entry name" value="P-loop containing nucleotide triphosphate hydrolases"/>
    <property type="match status" value="1"/>
</dbReference>
<keyword evidence="6" id="KW-0812">Transmembrane</keyword>
<dbReference type="SMART" id="SM00382">
    <property type="entry name" value="AAA"/>
    <property type="match status" value="1"/>
</dbReference>
<evidence type="ECO:0000259" key="8">
    <source>
        <dbReference type="PROSITE" id="PS50112"/>
    </source>
</evidence>
<dbReference type="PANTHER" id="PTHR32071">
    <property type="entry name" value="TRANSCRIPTIONAL REGULATORY PROTEIN"/>
    <property type="match status" value="1"/>
</dbReference>
<evidence type="ECO:0000259" key="7">
    <source>
        <dbReference type="PROSITE" id="PS50045"/>
    </source>
</evidence>
<keyword evidence="2" id="KW-0067">ATP-binding</keyword>
<dbReference type="Gene3D" id="3.30.450.20">
    <property type="entry name" value="PAS domain"/>
    <property type="match status" value="1"/>
</dbReference>
<dbReference type="PROSITE" id="PS00675">
    <property type="entry name" value="SIGMA54_INTERACT_1"/>
    <property type="match status" value="1"/>
</dbReference>
<evidence type="ECO:0000256" key="4">
    <source>
        <dbReference type="ARBA" id="ARBA00023125"/>
    </source>
</evidence>
<keyword evidence="6" id="KW-0472">Membrane</keyword>
<dbReference type="InterPro" id="IPR009057">
    <property type="entry name" value="Homeodomain-like_sf"/>
</dbReference>
<evidence type="ECO:0000256" key="3">
    <source>
        <dbReference type="ARBA" id="ARBA00023015"/>
    </source>
</evidence>
<comment type="caution">
    <text evidence="10">The sequence shown here is derived from an EMBL/GenBank/DDBJ whole genome shotgun (WGS) entry which is preliminary data.</text>
</comment>
<feature type="transmembrane region" description="Helical" evidence="6">
    <location>
        <begin position="188"/>
        <end position="207"/>
    </location>
</feature>
<evidence type="ECO:0000313" key="10">
    <source>
        <dbReference type="EMBL" id="MEX6689500.1"/>
    </source>
</evidence>
<sequence length="688" mass="77707">MEPIIFATAFITAGAALIAGLINLFVGMHKDGEKIDVLFGILALLVLLFIVVPPAGFITKVQAPYPFSFYVKCSFLWAHYLLLPWFISYYSNYHRKKLSLVINGLLAVAFVLMVSTEQRNDSPNWIWFMLVPLTLIWAQGMLAARHQKKQGKSKEAKWLFTAMLIYGLLLFAGVLYQTNQDQQQTGGIRIFFPFNLNLLTFVCIISFRLRNKLFEKYHIIKKLNQEQTQWNSLLNAAQLLIVALDKDGNISFVNPYTVKTLGYHSASELLNQNWFEKFPMAGTGNTLKALYTKTIQTQQTIANFLTEVRTKDGTGLKISWTNMLMYDEDGKLKGTMNIGNNITDKEDALMQLKLLKNELEKESLPSTCETSSQIMETGIIGQSNAVLYALQKARKVADTNASVLLNGETGVGKEIFAHFIHSHSFRSDKQFIKINCAALPPELIESELFGHEKGAFTGALQARKGRFELAHKGTIFLDEIGEMPLSVQPKLLRVLQSGEFERIGGQQTIKVDVRIIAATNRELSREVVEGHFREDLFYRLNVFPITIPPLRKRPGDIPLLVGHFVRTISAEHNKQITDVSKADMTRLCEYKWPGNIRELMNVIQRSVISSEGHTLRLEGLNNQNPVNDDTTIVSSSTIEEVEKNHILKILEECNGRINGESGAANRLGLHPSTLRSRLKKLNIYRENL</sequence>
<protein>
    <submittedName>
        <fullName evidence="10">Sigma 54-interacting transcriptional regulator</fullName>
    </submittedName>
</protein>
<dbReference type="InterPro" id="IPR003593">
    <property type="entry name" value="AAA+_ATPase"/>
</dbReference>
<dbReference type="InterPro" id="IPR025944">
    <property type="entry name" value="Sigma_54_int_dom_CS"/>
</dbReference>
<feature type="transmembrane region" description="Helical" evidence="6">
    <location>
        <begin position="156"/>
        <end position="176"/>
    </location>
</feature>
<feature type="transmembrane region" description="Helical" evidence="6">
    <location>
        <begin position="126"/>
        <end position="144"/>
    </location>
</feature>
<dbReference type="InterPro" id="IPR027417">
    <property type="entry name" value="P-loop_NTPase"/>
</dbReference>
<feature type="domain" description="PAS" evidence="8">
    <location>
        <begin position="226"/>
        <end position="263"/>
    </location>
</feature>
<keyword evidence="11" id="KW-1185">Reference proteome</keyword>
<keyword evidence="1" id="KW-0547">Nucleotide-binding</keyword>
<keyword evidence="6" id="KW-1133">Transmembrane helix</keyword>
<dbReference type="Pfam" id="PF25601">
    <property type="entry name" value="AAA_lid_14"/>
    <property type="match status" value="1"/>
</dbReference>
<dbReference type="Proteomes" id="UP001560573">
    <property type="component" value="Unassembled WGS sequence"/>
</dbReference>
<dbReference type="InterPro" id="IPR013767">
    <property type="entry name" value="PAS_fold"/>
</dbReference>
<keyword evidence="4" id="KW-0238">DNA-binding</keyword>
<dbReference type="RefSeq" id="WP_369330907.1">
    <property type="nucleotide sequence ID" value="NZ_JAULBC010000006.1"/>
</dbReference>
<dbReference type="CDD" id="cd00009">
    <property type="entry name" value="AAA"/>
    <property type="match status" value="1"/>
</dbReference>
<dbReference type="PANTHER" id="PTHR32071:SF57">
    <property type="entry name" value="C4-DICARBOXYLATE TRANSPORT TRANSCRIPTIONAL REGULATORY PROTEIN DCTD"/>
    <property type="match status" value="1"/>
</dbReference>
<dbReference type="SUPFAM" id="SSF52540">
    <property type="entry name" value="P-loop containing nucleoside triphosphate hydrolases"/>
    <property type="match status" value="1"/>
</dbReference>
<evidence type="ECO:0000313" key="11">
    <source>
        <dbReference type="Proteomes" id="UP001560573"/>
    </source>
</evidence>
<dbReference type="PROSITE" id="PS50112">
    <property type="entry name" value="PAS"/>
    <property type="match status" value="1"/>
</dbReference>
<dbReference type="InterPro" id="IPR025943">
    <property type="entry name" value="Sigma_54_int_dom_ATP-bd_2"/>
</dbReference>
<evidence type="ECO:0000259" key="9">
    <source>
        <dbReference type="PROSITE" id="PS50113"/>
    </source>
</evidence>
<feature type="transmembrane region" description="Helical" evidence="6">
    <location>
        <begin position="37"/>
        <end position="57"/>
    </location>
</feature>
<dbReference type="InterPro" id="IPR058031">
    <property type="entry name" value="AAA_lid_NorR"/>
</dbReference>
<dbReference type="NCBIfam" id="TIGR00229">
    <property type="entry name" value="sensory_box"/>
    <property type="match status" value="1"/>
</dbReference>
<accession>A0ABV3ZJ14</accession>
<name>A0ABV3ZJ14_9BACT</name>
<dbReference type="Gene3D" id="1.10.10.60">
    <property type="entry name" value="Homeodomain-like"/>
    <property type="match status" value="1"/>
</dbReference>
<dbReference type="EMBL" id="JAULBC010000006">
    <property type="protein sequence ID" value="MEX6689500.1"/>
    <property type="molecule type" value="Genomic_DNA"/>
</dbReference>
<dbReference type="SMART" id="SM00091">
    <property type="entry name" value="PAS"/>
    <property type="match status" value="1"/>
</dbReference>
<dbReference type="SUPFAM" id="SSF55785">
    <property type="entry name" value="PYP-like sensor domain (PAS domain)"/>
    <property type="match status" value="1"/>
</dbReference>
<dbReference type="Pfam" id="PF00989">
    <property type="entry name" value="PAS"/>
    <property type="match status" value="1"/>
</dbReference>
<dbReference type="SUPFAM" id="SSF46689">
    <property type="entry name" value="Homeodomain-like"/>
    <property type="match status" value="1"/>
</dbReference>
<keyword evidence="5" id="KW-0804">Transcription</keyword>
<dbReference type="Pfam" id="PF02954">
    <property type="entry name" value="HTH_8"/>
    <property type="match status" value="1"/>
</dbReference>
<keyword evidence="3" id="KW-0805">Transcription regulation</keyword>
<feature type="domain" description="Sigma-54 factor interaction" evidence="7">
    <location>
        <begin position="379"/>
        <end position="608"/>
    </location>
</feature>
<dbReference type="InterPro" id="IPR025662">
    <property type="entry name" value="Sigma_54_int_dom_ATP-bd_1"/>
</dbReference>
<dbReference type="CDD" id="cd00130">
    <property type="entry name" value="PAS"/>
    <property type="match status" value="1"/>
</dbReference>
<evidence type="ECO:0000256" key="1">
    <source>
        <dbReference type="ARBA" id="ARBA00022741"/>
    </source>
</evidence>
<dbReference type="InterPro" id="IPR002197">
    <property type="entry name" value="HTH_Fis"/>
</dbReference>
<evidence type="ECO:0000256" key="5">
    <source>
        <dbReference type="ARBA" id="ARBA00023163"/>
    </source>
</evidence>
<dbReference type="Gene3D" id="1.10.8.60">
    <property type="match status" value="1"/>
</dbReference>
<evidence type="ECO:0000256" key="2">
    <source>
        <dbReference type="ARBA" id="ARBA00022840"/>
    </source>
</evidence>